<accession>A0AAV8YTR3</accession>
<reference evidence="2" key="1">
    <citation type="journal article" date="2023" name="Insect Mol. Biol.">
        <title>Genome sequencing provides insights into the evolution of gene families encoding plant cell wall-degrading enzymes in longhorned beetles.</title>
        <authorList>
            <person name="Shin N.R."/>
            <person name="Okamura Y."/>
            <person name="Kirsch R."/>
            <person name="Pauchet Y."/>
        </authorList>
    </citation>
    <scope>NUCLEOTIDE SEQUENCE</scope>
    <source>
        <strain evidence="2">AMC_N1</strain>
    </source>
</reference>
<dbReference type="Pfam" id="PF21534">
    <property type="entry name" value="Rost"/>
    <property type="match status" value="1"/>
</dbReference>
<dbReference type="InterPro" id="IPR049352">
    <property type="entry name" value="Rost"/>
</dbReference>
<keyword evidence="3" id="KW-1185">Reference proteome</keyword>
<dbReference type="AlphaFoldDB" id="A0AAV8YTR3"/>
<feature type="transmembrane region" description="Helical" evidence="1">
    <location>
        <begin position="76"/>
        <end position="97"/>
    </location>
</feature>
<gene>
    <name evidence="2" type="ORF">NQ318_003482</name>
</gene>
<feature type="transmembrane region" description="Helical" evidence="1">
    <location>
        <begin position="109"/>
        <end position="134"/>
    </location>
</feature>
<dbReference type="PANTHER" id="PTHR12242:SF49">
    <property type="entry name" value="HEADBUTT, ISOFORM E"/>
    <property type="match status" value="1"/>
</dbReference>
<dbReference type="PANTHER" id="PTHR12242">
    <property type="entry name" value="OS02G0130600 PROTEIN-RELATED"/>
    <property type="match status" value="1"/>
</dbReference>
<organism evidence="2 3">
    <name type="scientific">Aromia moschata</name>
    <dbReference type="NCBI Taxonomy" id="1265417"/>
    <lineage>
        <taxon>Eukaryota</taxon>
        <taxon>Metazoa</taxon>
        <taxon>Ecdysozoa</taxon>
        <taxon>Arthropoda</taxon>
        <taxon>Hexapoda</taxon>
        <taxon>Insecta</taxon>
        <taxon>Pterygota</taxon>
        <taxon>Neoptera</taxon>
        <taxon>Endopterygota</taxon>
        <taxon>Coleoptera</taxon>
        <taxon>Polyphaga</taxon>
        <taxon>Cucujiformia</taxon>
        <taxon>Chrysomeloidea</taxon>
        <taxon>Cerambycidae</taxon>
        <taxon>Cerambycinae</taxon>
        <taxon>Callichromatini</taxon>
        <taxon>Aromia</taxon>
    </lineage>
</organism>
<feature type="non-terminal residue" evidence="2">
    <location>
        <position position="277"/>
    </location>
</feature>
<dbReference type="Proteomes" id="UP001162162">
    <property type="component" value="Unassembled WGS sequence"/>
</dbReference>
<keyword evidence="1" id="KW-0472">Membrane</keyword>
<feature type="transmembrane region" description="Helical" evidence="1">
    <location>
        <begin position="146"/>
        <end position="164"/>
    </location>
</feature>
<evidence type="ECO:0000313" key="3">
    <source>
        <dbReference type="Proteomes" id="UP001162162"/>
    </source>
</evidence>
<comment type="caution">
    <text evidence="2">The sequence shown here is derived from an EMBL/GenBank/DDBJ whole genome shotgun (WGS) entry which is preliminary data.</text>
</comment>
<dbReference type="GO" id="GO:0016020">
    <property type="term" value="C:membrane"/>
    <property type="evidence" value="ECO:0007669"/>
    <property type="project" value="TreeGrafter"/>
</dbReference>
<feature type="transmembrane region" description="Helical" evidence="1">
    <location>
        <begin position="215"/>
        <end position="238"/>
    </location>
</feature>
<dbReference type="EMBL" id="JAPWTK010000038">
    <property type="protein sequence ID" value="KAJ8955385.1"/>
    <property type="molecule type" value="Genomic_DNA"/>
</dbReference>
<evidence type="ECO:0008006" key="4">
    <source>
        <dbReference type="Google" id="ProtNLM"/>
    </source>
</evidence>
<protein>
    <recommendedName>
        <fullName evidence="4">Protein rolling stone</fullName>
    </recommendedName>
</protein>
<feature type="transmembrane region" description="Helical" evidence="1">
    <location>
        <begin position="171"/>
        <end position="192"/>
    </location>
</feature>
<evidence type="ECO:0000313" key="2">
    <source>
        <dbReference type="EMBL" id="KAJ8955385.1"/>
    </source>
</evidence>
<name>A0AAV8YTR3_9CUCU</name>
<evidence type="ECO:0000256" key="1">
    <source>
        <dbReference type="SAM" id="Phobius"/>
    </source>
</evidence>
<feature type="transmembrane region" description="Helical" evidence="1">
    <location>
        <begin position="37"/>
        <end position="56"/>
    </location>
</feature>
<proteinExistence type="predicted"/>
<sequence>MLFCKKHFSVTQFYPIHDEPTMFACSQWQQDKSRPNLIYLMYRCAVAVTFLVTWILSIVKDKDGGSKWPIFLTNWGYTMCTLQALIALGMLSTWILVPNLKEKAFKVYPLYWVLHTVATPLAFGITFMYWIVIYDAKRMPFNAMNYFVHGNNSILMMIDLWMVAHPIRILHFVYPAVCGVTYTIFSVIYYSAGGTGTNKEEPKCIYRILDWDRPLSTALTCVGVTIFLICLHFLVYLVTKLKISVYQKCCSAKSDESYMAETKAHPAAYVNEGMSND</sequence>
<keyword evidence="1" id="KW-1133">Transmembrane helix</keyword>
<keyword evidence="1" id="KW-0812">Transmembrane</keyword>